<dbReference type="SUPFAM" id="SSF56300">
    <property type="entry name" value="Metallo-dependent phosphatases"/>
    <property type="match status" value="1"/>
</dbReference>
<evidence type="ECO:0000313" key="6">
    <source>
        <dbReference type="Proteomes" id="UP000315252"/>
    </source>
</evidence>
<dbReference type="Gene3D" id="2.150.10.10">
    <property type="entry name" value="Serralysin-like metalloprotease, C-terminal"/>
    <property type="match status" value="2"/>
</dbReference>
<dbReference type="SUPFAM" id="SSF51120">
    <property type="entry name" value="beta-Roll"/>
    <property type="match status" value="2"/>
</dbReference>
<comment type="caution">
    <text evidence="5">The sequence shown here is derived from an EMBL/GenBank/DDBJ whole genome shotgun (WGS) entry which is preliminary data.</text>
</comment>
<dbReference type="InterPro" id="IPR008334">
    <property type="entry name" value="5'-Nucleotdase_C"/>
</dbReference>
<organism evidence="5 6">
    <name type="scientific">Denitrobaculum tricleocarpae</name>
    <dbReference type="NCBI Taxonomy" id="2591009"/>
    <lineage>
        <taxon>Bacteria</taxon>
        <taxon>Pseudomonadati</taxon>
        <taxon>Pseudomonadota</taxon>
        <taxon>Alphaproteobacteria</taxon>
        <taxon>Rhodospirillales</taxon>
        <taxon>Rhodospirillaceae</taxon>
        <taxon>Denitrobaculum</taxon>
    </lineage>
</organism>
<sequence length="1902" mass="201592">MESGNDDTQELFDQINTIDPLDGRYTFNFEGNSQVLDHLLVTESLTDKTEFDIVHVNSDFGDTGSSNPDVVNGAASDHEPIIARLTLEPVVDIPPAPQPTNEIVLEKIGGFEGDGAEILAHDPASQRLFVTNGSDDSVDVLDISDPSEPEKIATLDLPDGVAVDDITSVAASQGVIAVAAPSDTPENDGQVFFFTNAGFFLGSVEVGNLPDAITFTPDGSKLLVANEGEPLDDSDPDGSVSIIDLSGGFVGLDEKVQELDFTIFNGREEEFKAKGIRIPDGATVAQALEPENIAVSPNGKIAMVTLQEANALALLDLEAGVVKDIIPLGYKDHSKGQPVLTNIDLTDSLPTLGVTEAGQEIKLGGLSGLDYAGTTDDGKLVFYTVPDRGPNPDSQDVDGDGGNERPFALPDYQARVHKIEVDPETGEAEFTDTIMLRRFDKFGQEQPISGLPNAEGLDEEPVDANGDPLPYDPFGADLEGVVADSEGNFWMVDEYRPAIYKFNSEGILLNRFIPEGTAEAFGGVPADTFGLETLPEEYLSRRPNRGFEAMALDEEGGVLYAFIQTPLANPDRATSDASSIIRILGIDVATGEPVAEHVYVLEDPAFDTGSENVDKIGDAVYAEDGKIFVIERDSSTEENAKKPIFEIDLSNATNLLADDAPELPEGRTLESLSVDELIDLGIDPVDKMKVLNLPSIGYNAGDKPEGLTLLPDGRLAVINDNDFSLTGDLNTETGEVGITPETLPVILGLIDFSDSNRLDASDRDGGINLQNYPIFGMYQPDGIAAYETDGKTYFVTANEGDARDEDVRLKDLVLDPEAFPNAAELQQDEVLGRLEVSAIDGDTDGDGDIDQIFVFGGRSFSIWDDRGNLVFDSGDDFERIIAEQRPDLFNSQGEADSFDSRSDNKGPEPEGIAIGEIEGETFAFIGLERAGGVMVYKVSDPKNPEFVQYINTANEDGTATDISPEGLVFISAEDSPNGKPMLAVAHEESGTTALYEIDVPPKEPAFTLQILHASDLEGGVDAIESAPNFAAIADLLEDTHENSITLSAGDNYLPGPFLNAASDRSFRDDGIFNDVYNELFGLTGNDVYAGLREGGGRVDVSIMNVIGFDASAIGNHEFDLGSDAFENIIEEDFRGDGLGDDRWVGAQFPYLSANLDFSGDADLGNLFTDQILVSDAFKSGPEQSAAGNGSIPKIAPATIIEEGGEKIGVIGATTQVLESLSSPSGTEVIGPKENNMPALAEVLQPIIDQMVADGINKIILVSHLQQISLEQELATLLRGIDVIIAGGSDTLLADEEDIERGLQDGDTAAGDYPFTTTNADGDPVVVVSTAGEYSYVGRLVVDFDEDGVLILDEDGDATDEDVSGVFATTDEQVEALYGDQDAFAEGSKGDLVKDLVDVVSGVVEEQDGNIFGKSDVFLDGRRTEVRTEETNFGNLTADANLAAAKAFDDTVEVSIKNGGGIRAPIGEVDSEGNFLPPQANPDAGKEAGEISQLDIANSLRFNNGLTALTLTSEQLLQVLEHAVAATAEGATPGQFGQFGGIAFSFDPSQPAGGRIVSAALTDEDGNPTEALVENGEVVDAGRNVRVVTLSFLVDGGDNYPFQDFVNADPTFANRVDLADAGLEEGDANFAAAGTEQDALAEYLLDNFSETAFGDEETAPEEDTRVQNLAVRDDTVLEGIEDGTDPDGETGEDGEPGSVIESEIDSDSNMETDGTNLPDALFGLWGDDNLRGHGGDDIITGSNGDDRLKGGDGDDRLYGQNDDDRLYGGDGDDELDGGNGNDILKGGDGEDELLGGDGNDILQGGEGADVLEGGRGNDLLLGGADEDLFVFNAGDGRDVIRDFEPGIDSITLDGFDAALVETAVENAVEAGDALIITLDEASGDVLVLEDIKKDDLSEGDIVI</sequence>
<protein>
    <recommendedName>
        <fullName evidence="7">Alkaline phosphatase</fullName>
    </recommendedName>
</protein>
<dbReference type="Gene3D" id="3.60.21.10">
    <property type="match status" value="1"/>
</dbReference>
<keyword evidence="6" id="KW-1185">Reference proteome</keyword>
<dbReference type="Gene3D" id="3.90.780.10">
    <property type="entry name" value="5'-Nucleotidase, C-terminal domain"/>
    <property type="match status" value="1"/>
</dbReference>
<dbReference type="InterPro" id="IPR015943">
    <property type="entry name" value="WD40/YVTN_repeat-like_dom_sf"/>
</dbReference>
<evidence type="ECO:0000256" key="1">
    <source>
        <dbReference type="SAM" id="MobiDB-lite"/>
    </source>
</evidence>
<reference evidence="5 6" key="1">
    <citation type="submission" date="2019-06" db="EMBL/GenBank/DDBJ databases">
        <title>Whole genome sequence for Rhodospirillaceae sp. R148.</title>
        <authorList>
            <person name="Wang G."/>
        </authorList>
    </citation>
    <scope>NUCLEOTIDE SEQUENCE [LARGE SCALE GENOMIC DNA]</scope>
    <source>
        <strain evidence="5 6">R148</strain>
    </source>
</reference>
<name>A0A545TB92_9PROT</name>
<dbReference type="PROSITE" id="PS00330">
    <property type="entry name" value="HEMOLYSIN_CALCIUM"/>
    <property type="match status" value="3"/>
</dbReference>
<dbReference type="InterPro" id="IPR001343">
    <property type="entry name" value="Hemolysn_Ca-bd"/>
</dbReference>
<dbReference type="Pfam" id="PF00353">
    <property type="entry name" value="HemolysinCabind"/>
    <property type="match status" value="3"/>
</dbReference>
<dbReference type="InterPro" id="IPR018511">
    <property type="entry name" value="Hemolysin-typ_Ca-bd_CS"/>
</dbReference>
<feature type="compositionally biased region" description="Basic and acidic residues" evidence="1">
    <location>
        <begin position="1743"/>
        <end position="1766"/>
    </location>
</feature>
<proteinExistence type="predicted"/>
<dbReference type="SUPFAM" id="SSF55816">
    <property type="entry name" value="5'-nucleotidase (syn. UDP-sugar hydrolase), C-terminal domain"/>
    <property type="match status" value="1"/>
</dbReference>
<dbReference type="InterPro" id="IPR055188">
    <property type="entry name" value="Choice_anch_I"/>
</dbReference>
<feature type="compositionally biased region" description="Acidic residues" evidence="1">
    <location>
        <begin position="1678"/>
        <end position="1694"/>
    </location>
</feature>
<dbReference type="InterPro" id="IPR006146">
    <property type="entry name" value="5'-Nucleotdase_CS"/>
</dbReference>
<dbReference type="Gene3D" id="2.130.10.10">
    <property type="entry name" value="YVTN repeat-like/Quinoprotein amine dehydrogenase"/>
    <property type="match status" value="1"/>
</dbReference>
<dbReference type="PRINTS" id="PR01607">
    <property type="entry name" value="APYRASEFAMLY"/>
</dbReference>
<feature type="domain" description="5'-Nucleotidase C-terminal" evidence="2">
    <location>
        <begin position="1412"/>
        <end position="1600"/>
    </location>
</feature>
<evidence type="ECO:0000259" key="4">
    <source>
        <dbReference type="Pfam" id="PF22494"/>
    </source>
</evidence>
<feature type="region of interest" description="Disordered" evidence="1">
    <location>
        <begin position="385"/>
        <end position="405"/>
    </location>
</feature>
<dbReference type="Proteomes" id="UP000315252">
    <property type="component" value="Unassembled WGS sequence"/>
</dbReference>
<dbReference type="EMBL" id="VHSH01000010">
    <property type="protein sequence ID" value="TQV74483.1"/>
    <property type="molecule type" value="Genomic_DNA"/>
</dbReference>
<dbReference type="Pfam" id="PF02872">
    <property type="entry name" value="5_nucleotid_C"/>
    <property type="match status" value="1"/>
</dbReference>
<dbReference type="InterPro" id="IPR052956">
    <property type="entry name" value="Mesenchyme-surface_protein"/>
</dbReference>
<feature type="region of interest" description="Disordered" evidence="1">
    <location>
        <begin position="1735"/>
        <end position="1797"/>
    </location>
</feature>
<dbReference type="InterPro" id="IPR036907">
    <property type="entry name" value="5'-Nucleotdase_C_sf"/>
</dbReference>
<dbReference type="GO" id="GO:0009166">
    <property type="term" value="P:nucleotide catabolic process"/>
    <property type="evidence" value="ECO:0007669"/>
    <property type="project" value="InterPro"/>
</dbReference>
<dbReference type="GO" id="GO:0016788">
    <property type="term" value="F:hydrolase activity, acting on ester bonds"/>
    <property type="evidence" value="ECO:0007669"/>
    <property type="project" value="InterPro"/>
</dbReference>
<dbReference type="InterPro" id="IPR011048">
    <property type="entry name" value="Haem_d1_sf"/>
</dbReference>
<dbReference type="InterPro" id="IPR029052">
    <property type="entry name" value="Metallo-depent_PP-like"/>
</dbReference>
<evidence type="ECO:0000313" key="5">
    <source>
        <dbReference type="EMBL" id="TQV74483.1"/>
    </source>
</evidence>
<dbReference type="GO" id="GO:0005509">
    <property type="term" value="F:calcium ion binding"/>
    <property type="evidence" value="ECO:0007669"/>
    <property type="project" value="InterPro"/>
</dbReference>
<feature type="domain" description="Choice-of-anchor I" evidence="4">
    <location>
        <begin position="746"/>
        <end position="997"/>
    </location>
</feature>
<gene>
    <name evidence="5" type="ORF">FKG95_24225</name>
</gene>
<feature type="region of interest" description="Disordered" evidence="1">
    <location>
        <begin position="884"/>
        <end position="912"/>
    </location>
</feature>
<dbReference type="PRINTS" id="PR00313">
    <property type="entry name" value="CABNDNGRPT"/>
</dbReference>
<dbReference type="OrthoDB" id="5469761at2"/>
<evidence type="ECO:0008006" key="7">
    <source>
        <dbReference type="Google" id="ProtNLM"/>
    </source>
</evidence>
<dbReference type="SUPFAM" id="SSF63829">
    <property type="entry name" value="Calcium-dependent phosphotriesterase"/>
    <property type="match status" value="1"/>
</dbReference>
<dbReference type="GO" id="GO:0000166">
    <property type="term" value="F:nucleotide binding"/>
    <property type="evidence" value="ECO:0007669"/>
    <property type="project" value="InterPro"/>
</dbReference>
<dbReference type="InterPro" id="IPR027372">
    <property type="entry name" value="Phytase-like_dom"/>
</dbReference>
<dbReference type="PANTHER" id="PTHR46928:SF1">
    <property type="entry name" value="MESENCHYME-SPECIFIC CELL SURFACE GLYCOPROTEIN"/>
    <property type="match status" value="1"/>
</dbReference>
<evidence type="ECO:0000259" key="3">
    <source>
        <dbReference type="Pfam" id="PF13449"/>
    </source>
</evidence>
<dbReference type="Pfam" id="PF22494">
    <property type="entry name" value="choice_anch_I"/>
    <property type="match status" value="2"/>
</dbReference>
<dbReference type="InterPro" id="IPR006179">
    <property type="entry name" value="5_nucleotidase/apyrase"/>
</dbReference>
<dbReference type="NCBIfam" id="NF038117">
    <property type="entry name" value="choice_anch_I"/>
    <property type="match status" value="1"/>
</dbReference>
<feature type="domain" description="Phytase-like" evidence="3">
    <location>
        <begin position="362"/>
        <end position="723"/>
    </location>
</feature>
<evidence type="ECO:0000259" key="2">
    <source>
        <dbReference type="Pfam" id="PF02872"/>
    </source>
</evidence>
<feature type="domain" description="Choice-of-anchor I" evidence="4">
    <location>
        <begin position="115"/>
        <end position="337"/>
    </location>
</feature>
<feature type="compositionally biased region" description="Basic and acidic residues" evidence="1">
    <location>
        <begin position="898"/>
        <end position="908"/>
    </location>
</feature>
<accession>A0A545TB92</accession>
<dbReference type="Pfam" id="PF13449">
    <property type="entry name" value="Phytase-like"/>
    <property type="match status" value="1"/>
</dbReference>
<dbReference type="PROSITE" id="PS00786">
    <property type="entry name" value="5_NUCLEOTIDASE_2"/>
    <property type="match status" value="1"/>
</dbReference>
<feature type="region of interest" description="Disordered" evidence="1">
    <location>
        <begin position="1670"/>
        <end position="1714"/>
    </location>
</feature>
<dbReference type="SUPFAM" id="SSF51004">
    <property type="entry name" value="C-terminal (heme d1) domain of cytochrome cd1-nitrite reductase"/>
    <property type="match status" value="1"/>
</dbReference>
<dbReference type="PANTHER" id="PTHR46928">
    <property type="entry name" value="MESENCHYME-SPECIFIC CELL SURFACE GLYCOPROTEIN"/>
    <property type="match status" value="1"/>
</dbReference>
<dbReference type="InterPro" id="IPR011049">
    <property type="entry name" value="Serralysin-like_metalloprot_C"/>
</dbReference>